<accession>A0A1V3X965</accession>
<dbReference type="EMBL" id="MVBM01000003">
    <property type="protein sequence ID" value="OOK75784.1"/>
    <property type="molecule type" value="Genomic_DNA"/>
</dbReference>
<dbReference type="Proteomes" id="UP000189229">
    <property type="component" value="Unassembled WGS sequence"/>
</dbReference>
<gene>
    <name evidence="2" type="ORF">BZL30_3979</name>
</gene>
<comment type="caution">
    <text evidence="2">The sequence shown here is derived from an EMBL/GenBank/DDBJ whole genome shotgun (WGS) entry which is preliminary data.</text>
</comment>
<proteinExistence type="predicted"/>
<reference evidence="2 3" key="1">
    <citation type="submission" date="2017-02" db="EMBL/GenBank/DDBJ databases">
        <title>Complete genome sequences of Mycobacterium kansasii strains isolated from rhesus macaques.</title>
        <authorList>
            <person name="Panda A."/>
            <person name="Nagaraj S."/>
            <person name="Zhao X."/>
            <person name="Tettelin H."/>
            <person name="Detolla L.J."/>
        </authorList>
    </citation>
    <scope>NUCLEOTIDE SEQUENCE [LARGE SCALE GENOMIC DNA]</scope>
    <source>
        <strain evidence="2 3">11-3813</strain>
    </source>
</reference>
<organism evidence="2 3">
    <name type="scientific">Mycobacterium kansasii</name>
    <dbReference type="NCBI Taxonomy" id="1768"/>
    <lineage>
        <taxon>Bacteria</taxon>
        <taxon>Bacillati</taxon>
        <taxon>Actinomycetota</taxon>
        <taxon>Actinomycetes</taxon>
        <taxon>Mycobacteriales</taxon>
        <taxon>Mycobacteriaceae</taxon>
        <taxon>Mycobacterium</taxon>
    </lineage>
</organism>
<evidence type="ECO:0000313" key="2">
    <source>
        <dbReference type="EMBL" id="OOK75784.1"/>
    </source>
</evidence>
<sequence>MDGDGMPDDALADFDGDGWPIMPFWMSTMTAPQRATSPTTGRGRGRSRSIGADRCAGLGWMASSTPAVRWSTSTGTAMWTTG</sequence>
<protein>
    <submittedName>
        <fullName evidence="2">Uncharacterized protein</fullName>
    </submittedName>
</protein>
<evidence type="ECO:0000313" key="3">
    <source>
        <dbReference type="Proteomes" id="UP000189229"/>
    </source>
</evidence>
<dbReference type="AlphaFoldDB" id="A0A1V3X965"/>
<feature type="region of interest" description="Disordered" evidence="1">
    <location>
        <begin position="29"/>
        <end position="51"/>
    </location>
</feature>
<name>A0A1V3X965_MYCKA</name>
<evidence type="ECO:0000256" key="1">
    <source>
        <dbReference type="SAM" id="MobiDB-lite"/>
    </source>
</evidence>